<protein>
    <submittedName>
        <fullName evidence="2">Uncharacterized protein</fullName>
    </submittedName>
</protein>
<feature type="transmembrane region" description="Helical" evidence="1">
    <location>
        <begin position="289"/>
        <end position="311"/>
    </location>
</feature>
<keyword evidence="1" id="KW-0812">Transmembrane</keyword>
<dbReference type="EMBL" id="WNWQ01000044">
    <property type="protein sequence ID" value="KAE9982418.1"/>
    <property type="molecule type" value="Genomic_DNA"/>
</dbReference>
<dbReference type="Proteomes" id="UP000433883">
    <property type="component" value="Unassembled WGS sequence"/>
</dbReference>
<accession>A0A8H3Z419</accession>
<gene>
    <name evidence="2" type="ORF">BLS_006113</name>
</gene>
<dbReference type="AlphaFoldDB" id="A0A8H3Z419"/>
<keyword evidence="1" id="KW-0472">Membrane</keyword>
<evidence type="ECO:0000256" key="1">
    <source>
        <dbReference type="SAM" id="Phobius"/>
    </source>
</evidence>
<feature type="transmembrane region" description="Helical" evidence="1">
    <location>
        <begin position="80"/>
        <end position="100"/>
    </location>
</feature>
<keyword evidence="1" id="KW-1133">Transmembrane helix</keyword>
<feature type="transmembrane region" description="Helical" evidence="1">
    <location>
        <begin position="331"/>
        <end position="349"/>
    </location>
</feature>
<comment type="caution">
    <text evidence="2">The sequence shown here is derived from an EMBL/GenBank/DDBJ whole genome shotgun (WGS) entry which is preliminary data.</text>
</comment>
<name>A0A8H3Z419_VENIN</name>
<evidence type="ECO:0000313" key="3">
    <source>
        <dbReference type="Proteomes" id="UP000433883"/>
    </source>
</evidence>
<organism evidence="2 3">
    <name type="scientific">Venturia inaequalis</name>
    <name type="common">Apple scab fungus</name>
    <dbReference type="NCBI Taxonomy" id="5025"/>
    <lineage>
        <taxon>Eukaryota</taxon>
        <taxon>Fungi</taxon>
        <taxon>Dikarya</taxon>
        <taxon>Ascomycota</taxon>
        <taxon>Pezizomycotina</taxon>
        <taxon>Dothideomycetes</taxon>
        <taxon>Pleosporomycetidae</taxon>
        <taxon>Venturiales</taxon>
        <taxon>Venturiaceae</taxon>
        <taxon>Venturia</taxon>
    </lineage>
</organism>
<feature type="transmembrane region" description="Helical" evidence="1">
    <location>
        <begin position="176"/>
        <end position="193"/>
    </location>
</feature>
<feature type="transmembrane region" description="Helical" evidence="1">
    <location>
        <begin position="137"/>
        <end position="156"/>
    </location>
</feature>
<feature type="transmembrane region" description="Helical" evidence="1">
    <location>
        <begin position="107"/>
        <end position="125"/>
    </location>
</feature>
<proteinExistence type="predicted"/>
<feature type="transmembrane region" description="Helical" evidence="1">
    <location>
        <begin position="226"/>
        <end position="253"/>
    </location>
</feature>
<reference evidence="2 3" key="1">
    <citation type="submission" date="2019-11" db="EMBL/GenBank/DDBJ databases">
        <title>Venturia inaequalis Genome Resource.</title>
        <authorList>
            <person name="Lichtner F.J."/>
        </authorList>
    </citation>
    <scope>NUCLEOTIDE SEQUENCE [LARGE SCALE GENOMIC DNA]</scope>
    <source>
        <strain evidence="2">Bline_iso_100314</strain>
    </source>
</reference>
<sequence length="432" mass="48968">MSPTAIDIMLFSHFSLIIRRLRKKRRSAAAQLKISTNINYAARIPPFNNLPHLFSCILLYAMDPQPPQCGFEGNPDLYGLGIRIGVYFQWASALIIWRWYPEGRNELGGAYLVFLFALLIAMVVITARREPIHSAEILLLIYIIFGGVFTVMMIGLRKSHLQKAKKIKTSWPQTMALFFILAAASIYCTWFWLSGIHHHDFLDTNCGTYGFLFTKVSLKNKHVTRFFAALSMYLAILYTLGSVYAVGALAAFLMKAPWLIRIIQESKRLSRARDAKSPERSPLLRSWRIAELATGIIAPATNIVSFFYSIIGLEMTLHWNHVTGVYTINSVGQLIPFVIGLVGFIKVIYEPIKEKYKLGKRQTDGIEGDSRGDVEHDHESEKNAISGLKELNQSRDVEFEAASANRRLGYLDLIKPVERVTVGEWRKDGFKS</sequence>
<evidence type="ECO:0000313" key="2">
    <source>
        <dbReference type="EMBL" id="KAE9982418.1"/>
    </source>
</evidence>